<evidence type="ECO:0000256" key="1">
    <source>
        <dbReference type="SAM" id="MobiDB-lite"/>
    </source>
</evidence>
<protein>
    <submittedName>
        <fullName evidence="3">Uncharacterized protein</fullName>
    </submittedName>
</protein>
<sequence>MTSLGLLTHMVFYMLGANVTQPEKSPTTMEIEPGPPGSKSSRHSKALKASSYSKAV</sequence>
<evidence type="ECO:0000256" key="2">
    <source>
        <dbReference type="SAM" id="SignalP"/>
    </source>
</evidence>
<feature type="region of interest" description="Disordered" evidence="1">
    <location>
        <begin position="22"/>
        <end position="56"/>
    </location>
</feature>
<dbReference type="EMBL" id="JAIWYP010000009">
    <property type="protein sequence ID" value="KAH3771766.1"/>
    <property type="molecule type" value="Genomic_DNA"/>
</dbReference>
<feature type="chain" id="PRO_5038593666" evidence="2">
    <location>
        <begin position="17"/>
        <end position="56"/>
    </location>
</feature>
<dbReference type="Proteomes" id="UP000828390">
    <property type="component" value="Unassembled WGS sequence"/>
</dbReference>
<dbReference type="AlphaFoldDB" id="A0A9D4E218"/>
<evidence type="ECO:0000313" key="4">
    <source>
        <dbReference type="Proteomes" id="UP000828390"/>
    </source>
</evidence>
<comment type="caution">
    <text evidence="3">The sequence shown here is derived from an EMBL/GenBank/DDBJ whole genome shotgun (WGS) entry which is preliminary data.</text>
</comment>
<reference evidence="3" key="2">
    <citation type="submission" date="2020-11" db="EMBL/GenBank/DDBJ databases">
        <authorList>
            <person name="McCartney M.A."/>
            <person name="Auch B."/>
            <person name="Kono T."/>
            <person name="Mallez S."/>
            <person name="Becker A."/>
            <person name="Gohl D.M."/>
            <person name="Silverstein K.A.T."/>
            <person name="Koren S."/>
            <person name="Bechman K.B."/>
            <person name="Herman A."/>
            <person name="Abrahante J.E."/>
            <person name="Garbe J."/>
        </authorList>
    </citation>
    <scope>NUCLEOTIDE SEQUENCE</scope>
    <source>
        <strain evidence="3">Duluth1</strain>
        <tissue evidence="3">Whole animal</tissue>
    </source>
</reference>
<keyword evidence="4" id="KW-1185">Reference proteome</keyword>
<accession>A0A9D4E218</accession>
<keyword evidence="2" id="KW-0732">Signal</keyword>
<feature type="signal peptide" evidence="2">
    <location>
        <begin position="1"/>
        <end position="16"/>
    </location>
</feature>
<reference evidence="3" key="1">
    <citation type="journal article" date="2019" name="bioRxiv">
        <title>The Genome of the Zebra Mussel, Dreissena polymorpha: A Resource for Invasive Species Research.</title>
        <authorList>
            <person name="McCartney M.A."/>
            <person name="Auch B."/>
            <person name="Kono T."/>
            <person name="Mallez S."/>
            <person name="Zhang Y."/>
            <person name="Obille A."/>
            <person name="Becker A."/>
            <person name="Abrahante J.E."/>
            <person name="Garbe J."/>
            <person name="Badalamenti J.P."/>
            <person name="Herman A."/>
            <person name="Mangelson H."/>
            <person name="Liachko I."/>
            <person name="Sullivan S."/>
            <person name="Sone E.D."/>
            <person name="Koren S."/>
            <person name="Silverstein K.A.T."/>
            <person name="Beckman K.B."/>
            <person name="Gohl D.M."/>
        </authorList>
    </citation>
    <scope>NUCLEOTIDE SEQUENCE</scope>
    <source>
        <strain evidence="3">Duluth1</strain>
        <tissue evidence="3">Whole animal</tissue>
    </source>
</reference>
<evidence type="ECO:0000313" key="3">
    <source>
        <dbReference type="EMBL" id="KAH3771766.1"/>
    </source>
</evidence>
<name>A0A9D4E218_DREPO</name>
<feature type="compositionally biased region" description="Low complexity" evidence="1">
    <location>
        <begin position="47"/>
        <end position="56"/>
    </location>
</feature>
<proteinExistence type="predicted"/>
<gene>
    <name evidence="3" type="ORF">DPMN_173093</name>
</gene>
<organism evidence="3 4">
    <name type="scientific">Dreissena polymorpha</name>
    <name type="common">Zebra mussel</name>
    <name type="synonym">Mytilus polymorpha</name>
    <dbReference type="NCBI Taxonomy" id="45954"/>
    <lineage>
        <taxon>Eukaryota</taxon>
        <taxon>Metazoa</taxon>
        <taxon>Spiralia</taxon>
        <taxon>Lophotrochozoa</taxon>
        <taxon>Mollusca</taxon>
        <taxon>Bivalvia</taxon>
        <taxon>Autobranchia</taxon>
        <taxon>Heteroconchia</taxon>
        <taxon>Euheterodonta</taxon>
        <taxon>Imparidentia</taxon>
        <taxon>Neoheterodontei</taxon>
        <taxon>Myida</taxon>
        <taxon>Dreissenoidea</taxon>
        <taxon>Dreissenidae</taxon>
        <taxon>Dreissena</taxon>
    </lineage>
</organism>